<organism evidence="2 3">
    <name type="scientific">Streptosporangium fragile</name>
    <dbReference type="NCBI Taxonomy" id="46186"/>
    <lineage>
        <taxon>Bacteria</taxon>
        <taxon>Bacillati</taxon>
        <taxon>Actinomycetota</taxon>
        <taxon>Actinomycetes</taxon>
        <taxon>Streptosporangiales</taxon>
        <taxon>Streptosporangiaceae</taxon>
        <taxon>Streptosporangium</taxon>
    </lineage>
</organism>
<keyword evidence="3" id="KW-1185">Reference proteome</keyword>
<dbReference type="SUPFAM" id="SSF52980">
    <property type="entry name" value="Restriction endonuclease-like"/>
    <property type="match status" value="1"/>
</dbReference>
<dbReference type="Proteomes" id="UP001500831">
    <property type="component" value="Unassembled WGS sequence"/>
</dbReference>
<reference evidence="3" key="1">
    <citation type="journal article" date="2019" name="Int. J. Syst. Evol. Microbiol.">
        <title>The Global Catalogue of Microorganisms (GCM) 10K type strain sequencing project: providing services to taxonomists for standard genome sequencing and annotation.</title>
        <authorList>
            <consortium name="The Broad Institute Genomics Platform"/>
            <consortium name="The Broad Institute Genome Sequencing Center for Infectious Disease"/>
            <person name="Wu L."/>
            <person name="Ma J."/>
        </authorList>
    </citation>
    <scope>NUCLEOTIDE SEQUENCE [LARGE SCALE GENOMIC DNA]</scope>
    <source>
        <strain evidence="3">JCM 6242</strain>
    </source>
</reference>
<gene>
    <name evidence="2" type="ORF">GCM10010517_05050</name>
</gene>
<protein>
    <recommendedName>
        <fullName evidence="1">Putative restriction endonuclease domain-containing protein</fullName>
    </recommendedName>
</protein>
<dbReference type="Gene3D" id="3.90.1570.10">
    <property type="entry name" value="tt1808, chain A"/>
    <property type="match status" value="1"/>
</dbReference>
<dbReference type="InterPro" id="IPR012296">
    <property type="entry name" value="Nuclease_put_TT1808"/>
</dbReference>
<evidence type="ECO:0000313" key="3">
    <source>
        <dbReference type="Proteomes" id="UP001500831"/>
    </source>
</evidence>
<accession>A0ABP6I8K2</accession>
<dbReference type="InterPro" id="IPR008538">
    <property type="entry name" value="Uma2"/>
</dbReference>
<dbReference type="CDD" id="cd06260">
    <property type="entry name" value="DUF820-like"/>
    <property type="match status" value="1"/>
</dbReference>
<dbReference type="PANTHER" id="PTHR35400:SF3">
    <property type="entry name" value="SLL1072 PROTEIN"/>
    <property type="match status" value="1"/>
</dbReference>
<sequence>MTALPDDSWLLSIRPQPARVTAEEYDALPEEIARAIEIVDGYVVYCAAPTPDHQTAGRRLANMLERHARAAMSQGHECLAVNSDVDLRLRDLPLLNRRPDVVLYRCLDRERGERLRAEHALLVVEIVSPGSETQDTTDKLGEYAKAGVPYYWIVRLDRTGVSIIERYRLDRASMLYKHTGTFMKDEPGDAPSISNPIPVTIEWSELQF</sequence>
<dbReference type="EMBL" id="BAAAVI010000002">
    <property type="protein sequence ID" value="GAA2847898.1"/>
    <property type="molecule type" value="Genomic_DNA"/>
</dbReference>
<dbReference type="Pfam" id="PF05685">
    <property type="entry name" value="Uma2"/>
    <property type="match status" value="1"/>
</dbReference>
<dbReference type="RefSeq" id="WP_344967344.1">
    <property type="nucleotide sequence ID" value="NZ_BAAAVI010000002.1"/>
</dbReference>
<dbReference type="InterPro" id="IPR011335">
    <property type="entry name" value="Restrct_endonuc-II-like"/>
</dbReference>
<proteinExistence type="predicted"/>
<comment type="caution">
    <text evidence="2">The sequence shown here is derived from an EMBL/GenBank/DDBJ whole genome shotgun (WGS) entry which is preliminary data.</text>
</comment>
<feature type="domain" description="Putative restriction endonuclease" evidence="1">
    <location>
        <begin position="23"/>
        <end position="181"/>
    </location>
</feature>
<dbReference type="PANTHER" id="PTHR35400">
    <property type="entry name" value="SLR1083 PROTEIN"/>
    <property type="match status" value="1"/>
</dbReference>
<evidence type="ECO:0000313" key="2">
    <source>
        <dbReference type="EMBL" id="GAA2847898.1"/>
    </source>
</evidence>
<name>A0ABP6I8K2_9ACTN</name>
<evidence type="ECO:0000259" key="1">
    <source>
        <dbReference type="Pfam" id="PF05685"/>
    </source>
</evidence>